<dbReference type="Proteomes" id="UP000696280">
    <property type="component" value="Unassembled WGS sequence"/>
</dbReference>
<feature type="region of interest" description="Disordered" evidence="8">
    <location>
        <begin position="536"/>
        <end position="558"/>
    </location>
</feature>
<evidence type="ECO:0000256" key="6">
    <source>
        <dbReference type="ARBA" id="ARBA00023136"/>
    </source>
</evidence>
<evidence type="ECO:0000313" key="11">
    <source>
        <dbReference type="Proteomes" id="UP000696280"/>
    </source>
</evidence>
<keyword evidence="6 7" id="KW-0472">Membrane</keyword>
<keyword evidence="2 7" id="KW-0812">Transmembrane</keyword>
<keyword evidence="11" id="KW-1185">Reference proteome</keyword>
<accession>A0A9N9KTC7</accession>
<dbReference type="InterPro" id="IPR018108">
    <property type="entry name" value="MCP_transmembrane"/>
</dbReference>
<feature type="repeat" description="Solcar" evidence="7">
    <location>
        <begin position="262"/>
        <end position="397"/>
    </location>
</feature>
<gene>
    <name evidence="10" type="ORF">HYFRA_00005567</name>
</gene>
<dbReference type="PANTHER" id="PTHR28234:SF1">
    <property type="entry name" value="NUCLEAR CONTROL OF ATPASE PROTEIN 2"/>
    <property type="match status" value="1"/>
</dbReference>
<proteinExistence type="predicted"/>
<evidence type="ECO:0000256" key="8">
    <source>
        <dbReference type="SAM" id="MobiDB-lite"/>
    </source>
</evidence>
<evidence type="ECO:0000256" key="5">
    <source>
        <dbReference type="ARBA" id="ARBA00023128"/>
    </source>
</evidence>
<feature type="repeat" description="Solcar" evidence="7">
    <location>
        <begin position="158"/>
        <end position="252"/>
    </location>
</feature>
<dbReference type="Pfam" id="PF08637">
    <property type="entry name" value="NCA2"/>
    <property type="match status" value="1"/>
</dbReference>
<dbReference type="Pfam" id="PF00153">
    <property type="entry name" value="Mito_carr"/>
    <property type="match status" value="3"/>
</dbReference>
<dbReference type="Gene3D" id="1.50.40.10">
    <property type="entry name" value="Mitochondrial carrier domain"/>
    <property type="match status" value="1"/>
</dbReference>
<comment type="caution">
    <text evidence="10">The sequence shown here is derived from an EMBL/GenBank/DDBJ whole genome shotgun (WGS) entry which is preliminary data.</text>
</comment>
<organism evidence="10 11">
    <name type="scientific">Hymenoscyphus fraxineus</name>
    <dbReference type="NCBI Taxonomy" id="746836"/>
    <lineage>
        <taxon>Eukaryota</taxon>
        <taxon>Fungi</taxon>
        <taxon>Dikarya</taxon>
        <taxon>Ascomycota</taxon>
        <taxon>Pezizomycotina</taxon>
        <taxon>Leotiomycetes</taxon>
        <taxon>Helotiales</taxon>
        <taxon>Helotiaceae</taxon>
        <taxon>Hymenoscyphus</taxon>
    </lineage>
</organism>
<keyword evidence="5" id="KW-0496">Mitochondrion</keyword>
<keyword evidence="3" id="KW-0999">Mitochondrion inner membrane</keyword>
<protein>
    <recommendedName>
        <fullName evidence="12">Mitochondrial carrier</fullName>
    </recommendedName>
</protein>
<dbReference type="SUPFAM" id="SSF103506">
    <property type="entry name" value="Mitochondrial carrier"/>
    <property type="match status" value="1"/>
</dbReference>
<dbReference type="InterPro" id="IPR013946">
    <property type="entry name" value="NCA2-like"/>
</dbReference>
<keyword evidence="4 9" id="KW-1133">Transmembrane helix</keyword>
<dbReference type="InterPro" id="IPR023395">
    <property type="entry name" value="MCP_dom_sf"/>
</dbReference>
<evidence type="ECO:0000256" key="2">
    <source>
        <dbReference type="ARBA" id="ARBA00022692"/>
    </source>
</evidence>
<feature type="region of interest" description="Disordered" evidence="8">
    <location>
        <begin position="296"/>
        <end position="320"/>
    </location>
</feature>
<dbReference type="Gene3D" id="1.25.40.10">
    <property type="entry name" value="Tetratricopeptide repeat domain"/>
    <property type="match status" value="1"/>
</dbReference>
<dbReference type="PANTHER" id="PTHR28234">
    <property type="entry name" value="NUCLEAR CONTROL OF ATPASE PROTEIN 2"/>
    <property type="match status" value="1"/>
</dbReference>
<evidence type="ECO:0000256" key="4">
    <source>
        <dbReference type="ARBA" id="ARBA00022989"/>
    </source>
</evidence>
<name>A0A9N9KTC7_9HELO</name>
<evidence type="ECO:0000256" key="3">
    <source>
        <dbReference type="ARBA" id="ARBA00022792"/>
    </source>
</evidence>
<feature type="compositionally biased region" description="Polar residues" evidence="8">
    <location>
        <begin position="1430"/>
        <end position="1453"/>
    </location>
</feature>
<evidence type="ECO:0008006" key="12">
    <source>
        <dbReference type="Google" id="ProtNLM"/>
    </source>
</evidence>
<dbReference type="InterPro" id="IPR011990">
    <property type="entry name" value="TPR-like_helical_dom_sf"/>
</dbReference>
<evidence type="ECO:0000256" key="1">
    <source>
        <dbReference type="ARBA" id="ARBA00004225"/>
    </source>
</evidence>
<evidence type="ECO:0000313" key="10">
    <source>
        <dbReference type="EMBL" id="CAG8951765.1"/>
    </source>
</evidence>
<comment type="subcellular location">
    <subcellularLocation>
        <location evidence="1">Mitochondrion membrane</location>
        <topology evidence="1">Multi-pass membrane protein</topology>
    </subcellularLocation>
</comment>
<dbReference type="PROSITE" id="PS50920">
    <property type="entry name" value="SOLCAR"/>
    <property type="match status" value="3"/>
</dbReference>
<dbReference type="FunFam" id="1.50.40.10:FF:000095">
    <property type="entry name" value="Mitochondrial carrier protein"/>
    <property type="match status" value="1"/>
</dbReference>
<sequence length="2180" mass="244412">MSLTSIFNYFSAGTTGKNQNRSELELVDDGVPAGREPFADFKLGTAAGRSGNMAPKDIEKTRPPYLHCMIAGGLGGTTGDLLMHSLDTVKTRQQGDPHMPPKYTTMASSYSTIFRQEGIRRGLYGGWLPALLGSFPGTIIFFGTYEYSKRNMIDYGINPQLAYLTSGFVADGAASFVYVPSEVLKTRLQLQGRYNNPFFQSGYNYKGFTHAARTIYRQEGFSALFYGYKATIFRDLPFSALQFTFYEQGQTWARQWKRSRDIGLPLELFTGAAAGGLAGVITCPLDVVKTRIQTQVNPPETASKPANMKMPANPPSNTGTVSSIQKQIRRISTSSPSTHTPRPGSINLDTSSIFTGLKVIRKTEGIAGWFRGVGPRYFYDGYGKFAMPATLPVPSKGALRTLRHLALGTSCTLALSAGLLTEDRRRRIHTAQVAHENSRKIKTVKNYHGIAVDLQDVANDPAIVFHGDSMMKKLTKETNQSLADEKDQDVTQGGLDLWREIEEKPAQDSKEALDMTLIVRKSAKERNQSLADLWLESEEQPTQDSDLKKVPHKGAKGVRNQAEIVHAQTMRNDLSSTNVPKLRRRRIVSLIADVTTIPKESRRAQALPTSELPARQKRLASDVIKLLACVEDSTDLDAAVLRFLEAFEEGNLAIPDLGLVPQLLDAACQLSRACKDRENVEYLTRILDTLLPYSGSMSATQFLLLSPYTVIKHSLEDLPGHDQTDTRDTKIKLTKLSSVYLQVVNRNVTPADLDLAVSIGERLCEETNQYGLHGLTVDVYHGITYYVTRGGRTTTAKARAHLIDANHHLGRHKKTFRIFKAFYSEVLPTSSNEFDMVISRVVDSTINMHRFDCAEYVLNAAIKIGQASGLSVGTSPACRVISHPWRSSRDFERSRQLFDRLLPLVHSFRTPQVLYQAIIQVCFDSGHADAAISYYTQLRKVYAPTPGDINIYGLFVYELACKGHWSEVEEDLIRLASAHPNSKEFGALFARILKLFVGSHSAQDTEDFIGIFISRSLLKPSAIISNIMVDIYCRAKETDALCRWVELMASFQVPMDTVTTNTILHHCYTTWRFSYHETQAFYQKLSAYGSAEGQFTGKPNLDYLAQLAGGDSPSPEKYAKRVLPLSVLGRQKHTWDTLGVHSAISAAHKKNDPLATLKIYAIARADHIAIWPRTLAMAAQACLQIQGHEKAMAMIKEAQDRGDDISYAISSCLTWHVMHSEDQSSDQLLDLAEVTIASLEKSGTRIDQGMLAGTMTMLVRRGKSQLAIGFWNKTSLRLKIPPSSIRISILTLLMHAYIKNLSEQGILWIRTLLEQTPIVPDRKFFNTLCRSINDIKLRTPDGVETSSLLHHLNRLRLQVLQIRIKHLTEKERFKSSILSVVEGVTRVKIVRVKRGRLRFFSGVRERRRKTRALLKRRQLLRPPLSAKGPQATNSQPIADSSTTESTDLASQEVQMPYKPRLLVPLFEKKHHRPFANDRSLTITSHTSYIDSGNKVLEDSIGSESDFDSQVKSSSSVAAVVAQVRRVDGQLDRVHLVPGARTIHDGEFTTDSQKLSSSPRIAELQVIVKALSSTTSSKPLLSPWRISTLLHQAALSDIEVEREEDESTSAYESELEWLLVSKATVQTYGLLLNTLLEQTIPLNDDIWYWDEVLGSYPYSSLYTVQTTPSRFLAWSKDIYKDTRNRVVQLRQYSDEGISARDIGSSLTGQWKQFYGLVRDSIRERSVTDIQRRVLSPIALCRSEARLNQARLRRLREMSASGLGVLMDEGLNFEINEESNDLSKVDEADSHEWKIVVERSIALMDNVLKNVTTLEAGVSDFEDTVFASVEDDPENGMDDTESVRPAKLSRRLQNILQKHVPKHISTSQRLASRYGRPSRLVRYWLPAGILLLSSTTILQILVSRKAEIITWIRDFGTTVQDFYLNWILEPTKKIISTIRHDKDSDIAIMSKESLKGDRESLERMVIDFAIDNPQTSTETSGPLSEAQIMEIRTKVREGDLTPVLRAFEKDLRQPFIGTVRGDLIRTLLIQVQKTKVDVQFALSGIDSLLKSQELVFGFVGLTPGVLVGFAVFRYLGGMFGSRKGLRKGRKAGQAVRVLRNIDRILTLATPTQNNILSYKDHGLLLCEVHVLRQRASKLFPGEIEREFLEDVNDLCNINSGIQQQLKVLDRIRWGYSGWMKNE</sequence>
<reference evidence="10" key="1">
    <citation type="submission" date="2021-07" db="EMBL/GenBank/DDBJ databases">
        <authorList>
            <person name="Durling M."/>
        </authorList>
    </citation>
    <scope>NUCLEOTIDE SEQUENCE</scope>
</reference>
<evidence type="ECO:0000256" key="9">
    <source>
        <dbReference type="SAM" id="Phobius"/>
    </source>
</evidence>
<dbReference type="OrthoDB" id="413313at2759"/>
<dbReference type="EMBL" id="CAJVRL010000044">
    <property type="protein sequence ID" value="CAG8951765.1"/>
    <property type="molecule type" value="Genomic_DNA"/>
</dbReference>
<feature type="region of interest" description="Disordered" evidence="8">
    <location>
        <begin position="1419"/>
        <end position="1453"/>
    </location>
</feature>
<feature type="repeat" description="Solcar" evidence="7">
    <location>
        <begin position="63"/>
        <end position="151"/>
    </location>
</feature>
<evidence type="ECO:0000256" key="7">
    <source>
        <dbReference type="PROSITE-ProRule" id="PRU00282"/>
    </source>
</evidence>
<dbReference type="GO" id="GO:0005741">
    <property type="term" value="C:mitochondrial outer membrane"/>
    <property type="evidence" value="ECO:0007669"/>
    <property type="project" value="TreeGrafter"/>
</dbReference>
<feature type="transmembrane region" description="Helical" evidence="9">
    <location>
        <begin position="2052"/>
        <end position="2074"/>
    </location>
</feature>